<dbReference type="EMBL" id="LGKP01000021">
    <property type="protein sequence ID" value="KPL86736.1"/>
    <property type="molecule type" value="Genomic_DNA"/>
</dbReference>
<feature type="binding site" evidence="14">
    <location>
        <position position="50"/>
    </location>
    <ligand>
        <name>FAD</name>
        <dbReference type="ChEBI" id="CHEBI:57692"/>
    </ligand>
</feature>
<gene>
    <name evidence="19" type="ORF">SE18_12255</name>
</gene>
<evidence type="ECO:0000256" key="3">
    <source>
        <dbReference type="ARBA" id="ARBA00012608"/>
    </source>
</evidence>
<evidence type="ECO:0000256" key="5">
    <source>
        <dbReference type="ARBA" id="ARBA00022490"/>
    </source>
</evidence>
<dbReference type="Pfam" id="PF02852">
    <property type="entry name" value="Pyr_redox_dim"/>
    <property type="match status" value="1"/>
</dbReference>
<dbReference type="EC" id="1.8.1.4" evidence="3 16"/>
<dbReference type="NCBIfam" id="TIGR01350">
    <property type="entry name" value="lipoamide_DH"/>
    <property type="match status" value="1"/>
</dbReference>
<dbReference type="PRINTS" id="PR00368">
    <property type="entry name" value="FADPNR"/>
</dbReference>
<dbReference type="Proteomes" id="UP000050277">
    <property type="component" value="Unassembled WGS sequence"/>
</dbReference>
<dbReference type="InterPro" id="IPR036188">
    <property type="entry name" value="FAD/NAD-bd_sf"/>
</dbReference>
<feature type="domain" description="Pyridine nucleotide-disulphide oxidoreductase dimerisation" evidence="17">
    <location>
        <begin position="346"/>
        <end position="454"/>
    </location>
</feature>
<evidence type="ECO:0000256" key="2">
    <source>
        <dbReference type="ARBA" id="ARBA00007532"/>
    </source>
</evidence>
<dbReference type="InterPro" id="IPR004099">
    <property type="entry name" value="Pyr_nucl-diS_OxRdtase_dimer"/>
</dbReference>
<keyword evidence="5" id="KW-0963">Cytoplasm</keyword>
<keyword evidence="9 14" id="KW-0520">NAD</keyword>
<dbReference type="SUPFAM" id="SSF55424">
    <property type="entry name" value="FAD/NAD-linked reductases, dimerisation (C-terminal) domain"/>
    <property type="match status" value="1"/>
</dbReference>
<dbReference type="FunFam" id="3.30.390.30:FF:000001">
    <property type="entry name" value="Dihydrolipoyl dehydrogenase"/>
    <property type="match status" value="1"/>
</dbReference>
<feature type="binding site" evidence="14">
    <location>
        <begin position="179"/>
        <end position="186"/>
    </location>
    <ligand>
        <name>NAD(+)</name>
        <dbReference type="ChEBI" id="CHEBI:57540"/>
    </ligand>
</feature>
<dbReference type="PANTHER" id="PTHR22912:SF217">
    <property type="entry name" value="DIHYDROLIPOYL DEHYDROGENASE"/>
    <property type="match status" value="1"/>
</dbReference>
<feature type="binding site" evidence="14">
    <location>
        <position position="270"/>
    </location>
    <ligand>
        <name>NAD(+)</name>
        <dbReference type="ChEBI" id="CHEBI:57540"/>
    </ligand>
</feature>
<keyword evidence="7 14" id="KW-0274">FAD</keyword>
<dbReference type="InterPro" id="IPR001100">
    <property type="entry name" value="Pyr_nuc-diS_OxRdtase"/>
</dbReference>
<evidence type="ECO:0000256" key="16">
    <source>
        <dbReference type="RuleBase" id="RU003692"/>
    </source>
</evidence>
<dbReference type="GO" id="GO:0005737">
    <property type="term" value="C:cytoplasm"/>
    <property type="evidence" value="ECO:0007669"/>
    <property type="project" value="UniProtKB-SubCell"/>
</dbReference>
<comment type="similarity">
    <text evidence="2 16">Belongs to the class-I pyridine nucleotide-disulfide oxidoreductase family.</text>
</comment>
<evidence type="ECO:0000256" key="11">
    <source>
        <dbReference type="ARBA" id="ARBA00023284"/>
    </source>
</evidence>
<sequence>MAQYDVVIIGSGPGGEVAALRAVQLGLKVAVVEKEQVGGVCLNIGCIPTKSLLHCADVLEETKEGKKFGVITGEVSFDLKGAMGHKEKVVKTMRTGLEGLFKKKKIDLFRGFGRLAGTNKVAVKGDDGNETVIETKNVILAVGSTPRALPFAPFDEQRIVSSTGALSLPEVPKHLVVIGGGIIGCEFASMYRTFGAQVSIIEMLPRIVATEDEEISAELAKAFTKRGIKLYIGSKTKAVNKRADGASVVFEGPDGKEQTLEADYVLIGTGRAPLTKNIGLEEVGVTTDERGYIPVNATMQTNIANIYAIGDVVPTPWLAHVASAEGVIAVEHIAGHHTNPINYDIIPSCVYCSPEVAHVGLTEAQAKERGYNVKVGKFPFAAVGKATAIGNRDGFVKIVADAEYGEILGFHLIGPRVTELVAEGGLALSHEATVESLLATIHAHPTLYEAMHEAGHALLDGTLHL</sequence>
<evidence type="ECO:0000256" key="10">
    <source>
        <dbReference type="ARBA" id="ARBA00023157"/>
    </source>
</evidence>
<dbReference type="GO" id="GO:0050660">
    <property type="term" value="F:flavin adenine dinucleotide binding"/>
    <property type="evidence" value="ECO:0007669"/>
    <property type="project" value="InterPro"/>
</dbReference>
<keyword evidence="11 16" id="KW-0676">Redox-active center</keyword>
<evidence type="ECO:0000313" key="20">
    <source>
        <dbReference type="Proteomes" id="UP000050277"/>
    </source>
</evidence>
<dbReference type="PANTHER" id="PTHR22912">
    <property type="entry name" value="DISULFIDE OXIDOREDUCTASE"/>
    <property type="match status" value="1"/>
</dbReference>
<comment type="cofactor">
    <cofactor evidence="14 16">
        <name>FAD</name>
        <dbReference type="ChEBI" id="CHEBI:57692"/>
    </cofactor>
    <text evidence="14 16">Binds 1 FAD per subunit.</text>
</comment>
<name>A0A0P6Y495_9CHLR</name>
<comment type="caution">
    <text evidence="19">The sequence shown here is derived from an EMBL/GenBank/DDBJ whole genome shotgun (WGS) entry which is preliminary data.</text>
</comment>
<evidence type="ECO:0000256" key="1">
    <source>
        <dbReference type="ARBA" id="ARBA00004496"/>
    </source>
</evidence>
<feature type="binding site" evidence="14">
    <location>
        <position position="311"/>
    </location>
    <ligand>
        <name>FAD</name>
        <dbReference type="ChEBI" id="CHEBI:57692"/>
    </ligand>
</feature>
<dbReference type="PRINTS" id="PR00411">
    <property type="entry name" value="PNDRDTASEI"/>
</dbReference>
<keyword evidence="8 16" id="KW-0560">Oxidoreductase</keyword>
<dbReference type="SUPFAM" id="SSF51905">
    <property type="entry name" value="FAD/NAD(P)-binding domain"/>
    <property type="match status" value="1"/>
</dbReference>
<dbReference type="Gene3D" id="3.30.390.30">
    <property type="match status" value="1"/>
</dbReference>
<dbReference type="STRING" id="70996.SE18_12255"/>
<evidence type="ECO:0000259" key="18">
    <source>
        <dbReference type="Pfam" id="PF07992"/>
    </source>
</evidence>
<dbReference type="InterPro" id="IPR050151">
    <property type="entry name" value="Class-I_Pyr_Nuc-Dis_Oxidored"/>
</dbReference>
<evidence type="ECO:0000256" key="6">
    <source>
        <dbReference type="ARBA" id="ARBA00022630"/>
    </source>
</evidence>
<dbReference type="InterPro" id="IPR016156">
    <property type="entry name" value="FAD/NAD-linked_Rdtase_dimer_sf"/>
</dbReference>
<evidence type="ECO:0000256" key="4">
    <source>
        <dbReference type="ARBA" id="ARBA00016961"/>
    </source>
</evidence>
<protein>
    <recommendedName>
        <fullName evidence="4 16">Dihydrolipoyl dehydrogenase</fullName>
        <ecNumber evidence="3 16">1.8.1.4</ecNumber>
    </recommendedName>
</protein>
<dbReference type="Gene3D" id="3.50.50.60">
    <property type="entry name" value="FAD/NAD(P)-binding domain"/>
    <property type="match status" value="2"/>
</dbReference>
<feature type="binding site" evidence="14">
    <location>
        <position position="113"/>
    </location>
    <ligand>
        <name>FAD</name>
        <dbReference type="ChEBI" id="CHEBI:57692"/>
    </ligand>
</feature>
<feature type="disulfide bond" description="Redox-active" evidence="15">
    <location>
        <begin position="41"/>
        <end position="46"/>
    </location>
</feature>
<accession>A0A0P6Y495</accession>
<dbReference type="AlphaFoldDB" id="A0A0P6Y495"/>
<dbReference type="InterPro" id="IPR012999">
    <property type="entry name" value="Pyr_OxRdtase_I_AS"/>
</dbReference>
<comment type="catalytic activity">
    <reaction evidence="12 16">
        <text>N(6)-[(R)-dihydrolipoyl]-L-lysyl-[protein] + NAD(+) = N(6)-[(R)-lipoyl]-L-lysyl-[protein] + NADH + H(+)</text>
        <dbReference type="Rhea" id="RHEA:15045"/>
        <dbReference type="Rhea" id="RHEA-COMP:10474"/>
        <dbReference type="Rhea" id="RHEA-COMP:10475"/>
        <dbReference type="ChEBI" id="CHEBI:15378"/>
        <dbReference type="ChEBI" id="CHEBI:57540"/>
        <dbReference type="ChEBI" id="CHEBI:57945"/>
        <dbReference type="ChEBI" id="CHEBI:83099"/>
        <dbReference type="ChEBI" id="CHEBI:83100"/>
        <dbReference type="EC" id="1.8.1.4"/>
    </reaction>
</comment>
<keyword evidence="6 16" id="KW-0285">Flavoprotein</keyword>
<dbReference type="Pfam" id="PF07992">
    <property type="entry name" value="Pyr_redox_2"/>
    <property type="match status" value="1"/>
</dbReference>
<dbReference type="OrthoDB" id="9800167at2"/>
<evidence type="ECO:0000313" key="19">
    <source>
        <dbReference type="EMBL" id="KPL86736.1"/>
    </source>
</evidence>
<keyword evidence="20" id="KW-1185">Reference proteome</keyword>
<comment type="miscellaneous">
    <text evidence="16">The active site is a redox-active disulfide bond.</text>
</comment>
<dbReference type="PROSITE" id="PS00076">
    <property type="entry name" value="PYRIDINE_REDOX_1"/>
    <property type="match status" value="1"/>
</dbReference>
<evidence type="ECO:0000256" key="15">
    <source>
        <dbReference type="PIRSR" id="PIRSR000350-4"/>
    </source>
</evidence>
<feature type="binding site" evidence="14">
    <location>
        <position position="202"/>
    </location>
    <ligand>
        <name>NAD(+)</name>
        <dbReference type="ChEBI" id="CHEBI:57540"/>
    </ligand>
</feature>
<dbReference type="PIRSF" id="PIRSF000350">
    <property type="entry name" value="Mercury_reductase_MerA"/>
    <property type="match status" value="1"/>
</dbReference>
<dbReference type="InterPro" id="IPR023753">
    <property type="entry name" value="FAD/NAD-binding_dom"/>
</dbReference>
<reference evidence="19 20" key="1">
    <citation type="submission" date="2015-07" db="EMBL/GenBank/DDBJ databases">
        <title>Whole genome sequence of Herpetosiphon geysericola DSM 7119.</title>
        <authorList>
            <person name="Hemp J."/>
            <person name="Ward L.M."/>
            <person name="Pace L.A."/>
            <person name="Fischer W.W."/>
        </authorList>
    </citation>
    <scope>NUCLEOTIDE SEQUENCE [LARGE SCALE GENOMIC DNA]</scope>
    <source>
        <strain evidence="19 20">DSM 7119</strain>
    </source>
</reference>
<dbReference type="GO" id="GO:0004148">
    <property type="term" value="F:dihydrolipoyl dehydrogenase (NADH) activity"/>
    <property type="evidence" value="ECO:0007669"/>
    <property type="project" value="UniProtKB-EC"/>
</dbReference>
<feature type="domain" description="FAD/NAD(P)-binding" evidence="18">
    <location>
        <begin position="4"/>
        <end position="326"/>
    </location>
</feature>
<evidence type="ECO:0000256" key="13">
    <source>
        <dbReference type="PIRSR" id="PIRSR000350-2"/>
    </source>
</evidence>
<proteinExistence type="inferred from homology"/>
<evidence type="ECO:0000256" key="8">
    <source>
        <dbReference type="ARBA" id="ARBA00023002"/>
    </source>
</evidence>
<keyword evidence="14" id="KW-0547">Nucleotide-binding</keyword>
<dbReference type="InterPro" id="IPR006258">
    <property type="entry name" value="Lipoamide_DH"/>
</dbReference>
<dbReference type="GO" id="GO:0006103">
    <property type="term" value="P:2-oxoglutarate metabolic process"/>
    <property type="evidence" value="ECO:0007669"/>
    <property type="project" value="TreeGrafter"/>
</dbReference>
<comment type="subcellular location">
    <subcellularLocation>
        <location evidence="1">Cytoplasm</location>
    </subcellularLocation>
</comment>
<evidence type="ECO:0000256" key="12">
    <source>
        <dbReference type="ARBA" id="ARBA00049187"/>
    </source>
</evidence>
<organism evidence="19 20">
    <name type="scientific">Herpetosiphon geysericola</name>
    <dbReference type="NCBI Taxonomy" id="70996"/>
    <lineage>
        <taxon>Bacteria</taxon>
        <taxon>Bacillati</taxon>
        <taxon>Chloroflexota</taxon>
        <taxon>Chloroflexia</taxon>
        <taxon>Herpetosiphonales</taxon>
        <taxon>Herpetosiphonaceae</taxon>
        <taxon>Herpetosiphon</taxon>
    </lineage>
</organism>
<evidence type="ECO:0000259" key="17">
    <source>
        <dbReference type="Pfam" id="PF02852"/>
    </source>
</evidence>
<evidence type="ECO:0000256" key="9">
    <source>
        <dbReference type="ARBA" id="ARBA00023027"/>
    </source>
</evidence>
<evidence type="ECO:0000256" key="7">
    <source>
        <dbReference type="ARBA" id="ARBA00022827"/>
    </source>
</evidence>
<evidence type="ECO:0000256" key="14">
    <source>
        <dbReference type="PIRSR" id="PIRSR000350-3"/>
    </source>
</evidence>
<feature type="active site" description="Proton acceptor" evidence="13">
    <location>
        <position position="444"/>
    </location>
</feature>
<keyword evidence="10" id="KW-1015">Disulfide bond</keyword>
<dbReference type="RefSeq" id="WP_152976633.1">
    <property type="nucleotide sequence ID" value="NZ_LGKP01000021.1"/>
</dbReference>